<organism evidence="2 3">
    <name type="scientific">Ancylostoma ceylanicum</name>
    <dbReference type="NCBI Taxonomy" id="53326"/>
    <lineage>
        <taxon>Eukaryota</taxon>
        <taxon>Metazoa</taxon>
        <taxon>Ecdysozoa</taxon>
        <taxon>Nematoda</taxon>
        <taxon>Chromadorea</taxon>
        <taxon>Rhabditida</taxon>
        <taxon>Rhabditina</taxon>
        <taxon>Rhabditomorpha</taxon>
        <taxon>Strongyloidea</taxon>
        <taxon>Ancylostomatidae</taxon>
        <taxon>Ancylostomatinae</taxon>
        <taxon>Ancylostoma</taxon>
    </lineage>
</organism>
<proteinExistence type="predicted"/>
<dbReference type="EMBL" id="JARK01001493">
    <property type="protein sequence ID" value="EYB95696.1"/>
    <property type="molecule type" value="Genomic_DNA"/>
</dbReference>
<reference evidence="3" key="1">
    <citation type="journal article" date="2015" name="Nat. Genet.">
        <title>The genome and transcriptome of the zoonotic hookworm Ancylostoma ceylanicum identify infection-specific gene families.</title>
        <authorList>
            <person name="Schwarz E.M."/>
            <person name="Hu Y."/>
            <person name="Antoshechkin I."/>
            <person name="Miller M.M."/>
            <person name="Sternberg P.W."/>
            <person name="Aroian R.V."/>
        </authorList>
    </citation>
    <scope>NUCLEOTIDE SEQUENCE</scope>
    <source>
        <strain evidence="3">HY135</strain>
    </source>
</reference>
<gene>
    <name evidence="2" type="primary">Acey_s0157.g3223</name>
    <name evidence="2" type="ORF">Y032_0157g3223</name>
</gene>
<evidence type="ECO:0000256" key="1">
    <source>
        <dbReference type="SAM" id="Phobius"/>
    </source>
</evidence>
<keyword evidence="3" id="KW-1185">Reference proteome</keyword>
<dbReference type="Proteomes" id="UP000024635">
    <property type="component" value="Unassembled WGS sequence"/>
</dbReference>
<dbReference type="AlphaFoldDB" id="A0A016SZ78"/>
<sequence length="142" mass="16133">MQIAPIKGGRKHSHNIYNNVLSWFVLCGEGFLTLRGLVVRIMNNFSRNTSLEEAGFLQFVISTIAASNTPDCRRRMEMLPYACKESVKNLVVKEISATKEGKSMDYDCIFEYGALVKLEGGDARLRKVFPGLRYKAWRSFSK</sequence>
<comment type="caution">
    <text evidence="2">The sequence shown here is derived from an EMBL/GenBank/DDBJ whole genome shotgun (WGS) entry which is preliminary data.</text>
</comment>
<name>A0A016SZ78_9BILA</name>
<keyword evidence="1" id="KW-0472">Membrane</keyword>
<protein>
    <submittedName>
        <fullName evidence="2">Uncharacterized protein</fullName>
    </submittedName>
</protein>
<keyword evidence="1" id="KW-1133">Transmembrane helix</keyword>
<accession>A0A016SZ78</accession>
<feature type="transmembrane region" description="Helical" evidence="1">
    <location>
        <begin position="20"/>
        <end position="38"/>
    </location>
</feature>
<evidence type="ECO:0000313" key="3">
    <source>
        <dbReference type="Proteomes" id="UP000024635"/>
    </source>
</evidence>
<evidence type="ECO:0000313" key="2">
    <source>
        <dbReference type="EMBL" id="EYB95696.1"/>
    </source>
</evidence>
<keyword evidence="1" id="KW-0812">Transmembrane</keyword>